<dbReference type="GO" id="GO:0030153">
    <property type="term" value="P:bacteriocin immunity"/>
    <property type="evidence" value="ECO:0007669"/>
    <property type="project" value="InterPro"/>
</dbReference>
<evidence type="ECO:0000313" key="2">
    <source>
        <dbReference type="EMBL" id="NME71839.1"/>
    </source>
</evidence>
<dbReference type="AlphaFoldDB" id="A0A7X9S025"/>
<feature type="domain" description="Uncharacterized protein YyaB-like PH" evidence="1">
    <location>
        <begin position="2"/>
        <end position="51"/>
    </location>
</feature>
<evidence type="ECO:0000313" key="3">
    <source>
        <dbReference type="Proteomes" id="UP000576082"/>
    </source>
</evidence>
<accession>A0A7X9S025</accession>
<gene>
    <name evidence="2" type="ORF">HHU12_27990</name>
</gene>
<dbReference type="InterPro" id="IPR009589">
    <property type="entry name" value="PH_YyaB-like"/>
</dbReference>
<dbReference type="EMBL" id="JABANE010000118">
    <property type="protein sequence ID" value="NME71839.1"/>
    <property type="molecule type" value="Genomic_DNA"/>
</dbReference>
<dbReference type="Proteomes" id="UP000576082">
    <property type="component" value="Unassembled WGS sequence"/>
</dbReference>
<dbReference type="Pfam" id="PF06713">
    <property type="entry name" value="bPH_4"/>
    <property type="match status" value="1"/>
</dbReference>
<organism evidence="2 3">
    <name type="scientific">Flammeovirga aprica JL-4</name>
    <dbReference type="NCBI Taxonomy" id="694437"/>
    <lineage>
        <taxon>Bacteria</taxon>
        <taxon>Pseudomonadati</taxon>
        <taxon>Bacteroidota</taxon>
        <taxon>Cytophagia</taxon>
        <taxon>Cytophagales</taxon>
        <taxon>Flammeovirgaceae</taxon>
        <taxon>Flammeovirga</taxon>
    </lineage>
</organism>
<comment type="caution">
    <text evidence="2">The sequence shown here is derived from an EMBL/GenBank/DDBJ whole genome shotgun (WGS) entry which is preliminary data.</text>
</comment>
<keyword evidence="3" id="KW-1185">Reference proteome</keyword>
<reference evidence="2 3" key="1">
    <citation type="submission" date="2020-04" db="EMBL/GenBank/DDBJ databases">
        <title>Flammeovirga sp. SR4, a novel species isolated from seawater.</title>
        <authorList>
            <person name="Wang X."/>
        </authorList>
    </citation>
    <scope>NUCLEOTIDE SEQUENCE [LARGE SCALE GENOMIC DNA]</scope>
    <source>
        <strain evidence="2 3">ATCC 23126</strain>
    </source>
</reference>
<protein>
    <recommendedName>
        <fullName evidence="1">Uncharacterized protein YyaB-like PH domain-containing protein</fullName>
    </recommendedName>
</protein>
<evidence type="ECO:0000259" key="1">
    <source>
        <dbReference type="Pfam" id="PF06713"/>
    </source>
</evidence>
<sequence length="69" mass="7625">MHEIVKGETLLSGTKAAVACHGLIVKFAKYDEVYISPDSNDSFIEEILKINPDIKISGGRYKSISKQIN</sequence>
<proteinExistence type="predicted"/>
<name>A0A7X9S025_9BACT</name>